<dbReference type="HOGENOM" id="CLU_2103925_0_0_4"/>
<dbReference type="EMBL" id="CR555306">
    <property type="protein sequence ID" value="CAI09998.1"/>
    <property type="molecule type" value="Genomic_DNA"/>
</dbReference>
<dbReference type="AlphaFoldDB" id="Q5NY66"/>
<dbReference type="Proteomes" id="UP000006552">
    <property type="component" value="Chromosome"/>
</dbReference>
<organism evidence="1 2">
    <name type="scientific">Aromatoleum aromaticum (strain DSM 19018 / LMG 30748 / EbN1)</name>
    <name type="common">Azoarcus sp. (strain EbN1)</name>
    <dbReference type="NCBI Taxonomy" id="76114"/>
    <lineage>
        <taxon>Bacteria</taxon>
        <taxon>Pseudomonadati</taxon>
        <taxon>Pseudomonadota</taxon>
        <taxon>Betaproteobacteria</taxon>
        <taxon>Rhodocyclales</taxon>
        <taxon>Rhodocyclaceae</taxon>
        <taxon>Aromatoleum</taxon>
    </lineage>
</organism>
<keyword evidence="2" id="KW-1185">Reference proteome</keyword>
<gene>
    <name evidence="1" type="ORF">ebA6771</name>
</gene>
<protein>
    <submittedName>
        <fullName evidence="1">Uncharacterized protein</fullName>
    </submittedName>
</protein>
<dbReference type="KEGG" id="eba:ebA6771"/>
<evidence type="ECO:0000313" key="2">
    <source>
        <dbReference type="Proteomes" id="UP000006552"/>
    </source>
</evidence>
<reference evidence="1 2" key="1">
    <citation type="journal article" date="2005" name="Arch. Microbiol.">
        <title>The genome sequence of an anaerobic aromatic-degrading denitrifying bacterium, strain EbN1.</title>
        <authorList>
            <person name="Rabus R."/>
            <person name="Kube M."/>
            <person name="Heider J."/>
            <person name="Beck A."/>
            <person name="Heitmann K."/>
            <person name="Widdel F."/>
            <person name="Reinhardt R."/>
        </authorList>
    </citation>
    <scope>NUCLEOTIDE SEQUENCE [LARGE SCALE GENOMIC DNA]</scope>
    <source>
        <strain evidence="1 2">EbN1</strain>
    </source>
</reference>
<proteinExistence type="predicted"/>
<name>Q5NY66_AROAE</name>
<accession>Q5NY66</accession>
<sequence>MSPPAKPGAYLITESFGDDDDDLLRSQKAASGLHRRHQCLISHQLHYRRLTVPRHLLAAVLDEPIWGRVPEMLTNMGPGEAPHGAAFGPLASPIACKFKLLASSARRHRTPHTMQ</sequence>
<evidence type="ECO:0000313" key="1">
    <source>
        <dbReference type="EMBL" id="CAI09998.1"/>
    </source>
</evidence>